<evidence type="ECO:0000256" key="1">
    <source>
        <dbReference type="SAM" id="Phobius"/>
    </source>
</evidence>
<keyword evidence="1" id="KW-1133">Transmembrane helix</keyword>
<dbReference type="EMBL" id="AP018933">
    <property type="protein sequence ID" value="BBG29981.1"/>
    <property type="molecule type" value="Genomic_DNA"/>
</dbReference>
<name>A0A348HEC9_9GAMM</name>
<gene>
    <name evidence="2" type="ORF">ZBT109_1221</name>
</gene>
<evidence type="ECO:0000313" key="3">
    <source>
        <dbReference type="Proteomes" id="UP000267342"/>
    </source>
</evidence>
<keyword evidence="3" id="KW-1185">Reference proteome</keyword>
<reference evidence="2 3" key="1">
    <citation type="submission" date="2018-09" db="EMBL/GenBank/DDBJ databases">
        <title>Zymobacter palmae IAM14233 (=T109) whole genome analysis.</title>
        <authorList>
            <person name="Yanase H."/>
        </authorList>
    </citation>
    <scope>NUCLEOTIDE SEQUENCE [LARGE SCALE GENOMIC DNA]</scope>
    <source>
        <strain evidence="2 3">IAM14233</strain>
    </source>
</reference>
<sequence length="93" mass="9876">MGGIPVSPEGWQLIALGLGTFFCRLVFGFIDVLVPMVNAMTVTAAPAAHLRQLGHVCSSDSCPLPQHPVLSYQSASGLGLYLLINRPADLSIR</sequence>
<dbReference type="Proteomes" id="UP000267342">
    <property type="component" value="Chromosome"/>
</dbReference>
<proteinExistence type="predicted"/>
<organism evidence="2 3">
    <name type="scientific">Zymobacter palmae</name>
    <dbReference type="NCBI Taxonomy" id="33074"/>
    <lineage>
        <taxon>Bacteria</taxon>
        <taxon>Pseudomonadati</taxon>
        <taxon>Pseudomonadota</taxon>
        <taxon>Gammaproteobacteria</taxon>
        <taxon>Oceanospirillales</taxon>
        <taxon>Halomonadaceae</taxon>
        <taxon>Zymobacter group</taxon>
        <taxon>Zymobacter</taxon>
    </lineage>
</organism>
<keyword evidence="1" id="KW-0472">Membrane</keyword>
<dbReference type="AlphaFoldDB" id="A0A348HEC9"/>
<accession>A0A348HEC9</accession>
<feature type="transmembrane region" description="Helical" evidence="1">
    <location>
        <begin position="12"/>
        <end position="34"/>
    </location>
</feature>
<protein>
    <submittedName>
        <fullName evidence="2">Permeases of the major facilitator</fullName>
    </submittedName>
</protein>
<evidence type="ECO:0000313" key="2">
    <source>
        <dbReference type="EMBL" id="BBG29981.1"/>
    </source>
</evidence>
<keyword evidence="1" id="KW-0812">Transmembrane</keyword>
<dbReference type="KEGG" id="zpl:ZBT109_1221"/>